<dbReference type="CDD" id="cd06171">
    <property type="entry name" value="Sigma70_r4"/>
    <property type="match status" value="1"/>
</dbReference>
<sequence>MGNIDDSSESKTHKGMKNNDDMSLVSLAARGVPEAFEELLTRYEKRIFQLCLFYLKNHEEANDAAQETFIKVYKAIGRFKGKSKFYTWLYSIAVNTCKSKLKIWHRRFWKEALSLDEPLVLTDNRKVERLVADWSSNPERILIRAEGMDALRKAIQTLPGKYMLPVVLKDIQAISYEEISEILEINIGTVKSRLHRGRAMIAAKLESPEIKSRTKDISENRSLKKHRGIK</sequence>
<organism evidence="7 8">
    <name type="scientific">Candidatus Wallbacteria bacterium HGW-Wallbacteria-1</name>
    <dbReference type="NCBI Taxonomy" id="2013854"/>
    <lineage>
        <taxon>Bacteria</taxon>
        <taxon>Candidatus Walliibacteriota</taxon>
    </lineage>
</organism>
<dbReference type="InterPro" id="IPR036388">
    <property type="entry name" value="WH-like_DNA-bd_sf"/>
</dbReference>
<evidence type="ECO:0000256" key="3">
    <source>
        <dbReference type="ARBA" id="ARBA00023082"/>
    </source>
</evidence>
<feature type="domain" description="RNA polymerase sigma factor 70 region 4 type 2" evidence="6">
    <location>
        <begin position="149"/>
        <end position="200"/>
    </location>
</feature>
<dbReference type="Proteomes" id="UP000233256">
    <property type="component" value="Unassembled WGS sequence"/>
</dbReference>
<dbReference type="InterPro" id="IPR039425">
    <property type="entry name" value="RNA_pol_sigma-70-like"/>
</dbReference>
<keyword evidence="3" id="KW-0731">Sigma factor</keyword>
<accession>A0A2N1PS74</accession>
<name>A0A2N1PS74_9BACT</name>
<dbReference type="GO" id="GO:0003677">
    <property type="term" value="F:DNA binding"/>
    <property type="evidence" value="ECO:0007669"/>
    <property type="project" value="InterPro"/>
</dbReference>
<dbReference type="PANTHER" id="PTHR43133:SF60">
    <property type="entry name" value="RNA POLYMERASE SIGMA FACTOR SIGV"/>
    <property type="match status" value="1"/>
</dbReference>
<dbReference type="GO" id="GO:0006352">
    <property type="term" value="P:DNA-templated transcription initiation"/>
    <property type="evidence" value="ECO:0007669"/>
    <property type="project" value="InterPro"/>
</dbReference>
<dbReference type="AlphaFoldDB" id="A0A2N1PS74"/>
<dbReference type="InterPro" id="IPR013249">
    <property type="entry name" value="RNA_pol_sigma70_r4_t2"/>
</dbReference>
<dbReference type="PANTHER" id="PTHR43133">
    <property type="entry name" value="RNA POLYMERASE ECF-TYPE SIGMA FACTO"/>
    <property type="match status" value="1"/>
</dbReference>
<dbReference type="SUPFAM" id="SSF88946">
    <property type="entry name" value="Sigma2 domain of RNA polymerase sigma factors"/>
    <property type="match status" value="1"/>
</dbReference>
<evidence type="ECO:0000313" key="7">
    <source>
        <dbReference type="EMBL" id="PKK91187.1"/>
    </source>
</evidence>
<keyword evidence="4" id="KW-0804">Transcription</keyword>
<evidence type="ECO:0000313" key="8">
    <source>
        <dbReference type="Proteomes" id="UP000233256"/>
    </source>
</evidence>
<dbReference type="Pfam" id="PF08281">
    <property type="entry name" value="Sigma70_r4_2"/>
    <property type="match status" value="1"/>
</dbReference>
<evidence type="ECO:0000259" key="5">
    <source>
        <dbReference type="Pfam" id="PF04542"/>
    </source>
</evidence>
<dbReference type="InterPro" id="IPR007627">
    <property type="entry name" value="RNA_pol_sigma70_r2"/>
</dbReference>
<dbReference type="SUPFAM" id="SSF88659">
    <property type="entry name" value="Sigma3 and sigma4 domains of RNA polymerase sigma factors"/>
    <property type="match status" value="1"/>
</dbReference>
<evidence type="ECO:0000256" key="1">
    <source>
        <dbReference type="ARBA" id="ARBA00010641"/>
    </source>
</evidence>
<proteinExistence type="inferred from homology"/>
<gene>
    <name evidence="7" type="ORF">CVV64_05305</name>
</gene>
<dbReference type="EMBL" id="PGXC01000003">
    <property type="protein sequence ID" value="PKK91187.1"/>
    <property type="molecule type" value="Genomic_DNA"/>
</dbReference>
<dbReference type="GO" id="GO:0016987">
    <property type="term" value="F:sigma factor activity"/>
    <property type="evidence" value="ECO:0007669"/>
    <property type="project" value="UniProtKB-KW"/>
</dbReference>
<comment type="caution">
    <text evidence="7">The sequence shown here is derived from an EMBL/GenBank/DDBJ whole genome shotgun (WGS) entry which is preliminary data.</text>
</comment>
<dbReference type="InterPro" id="IPR013324">
    <property type="entry name" value="RNA_pol_sigma_r3/r4-like"/>
</dbReference>
<dbReference type="NCBIfam" id="TIGR02937">
    <property type="entry name" value="sigma70-ECF"/>
    <property type="match status" value="1"/>
</dbReference>
<comment type="similarity">
    <text evidence="1">Belongs to the sigma-70 factor family. ECF subfamily.</text>
</comment>
<evidence type="ECO:0000256" key="2">
    <source>
        <dbReference type="ARBA" id="ARBA00023015"/>
    </source>
</evidence>
<protein>
    <submittedName>
        <fullName evidence="7">RNA polymerase subunit sigma-24</fullName>
    </submittedName>
</protein>
<dbReference type="Gene3D" id="1.10.1740.10">
    <property type="match status" value="1"/>
</dbReference>
<dbReference type="Gene3D" id="1.10.10.10">
    <property type="entry name" value="Winged helix-like DNA-binding domain superfamily/Winged helix DNA-binding domain"/>
    <property type="match status" value="1"/>
</dbReference>
<dbReference type="InterPro" id="IPR014284">
    <property type="entry name" value="RNA_pol_sigma-70_dom"/>
</dbReference>
<reference evidence="7 8" key="1">
    <citation type="journal article" date="2017" name="ISME J.">
        <title>Potential for microbial H2 and metal transformations associated with novel bacteria and archaea in deep terrestrial subsurface sediments.</title>
        <authorList>
            <person name="Hernsdorf A.W."/>
            <person name="Amano Y."/>
            <person name="Miyakawa K."/>
            <person name="Ise K."/>
            <person name="Suzuki Y."/>
            <person name="Anantharaman K."/>
            <person name="Probst A."/>
            <person name="Burstein D."/>
            <person name="Thomas B.C."/>
            <person name="Banfield J.F."/>
        </authorList>
    </citation>
    <scope>NUCLEOTIDE SEQUENCE [LARGE SCALE GENOMIC DNA]</scope>
    <source>
        <strain evidence="7">HGW-Wallbacteria-1</strain>
    </source>
</reference>
<keyword evidence="2" id="KW-0805">Transcription regulation</keyword>
<dbReference type="Pfam" id="PF04542">
    <property type="entry name" value="Sigma70_r2"/>
    <property type="match status" value="1"/>
</dbReference>
<evidence type="ECO:0000259" key="6">
    <source>
        <dbReference type="Pfam" id="PF08281"/>
    </source>
</evidence>
<dbReference type="InterPro" id="IPR013325">
    <property type="entry name" value="RNA_pol_sigma_r2"/>
</dbReference>
<evidence type="ECO:0000256" key="4">
    <source>
        <dbReference type="ARBA" id="ARBA00023163"/>
    </source>
</evidence>
<feature type="domain" description="RNA polymerase sigma-70 region 2" evidence="5">
    <location>
        <begin position="39"/>
        <end position="101"/>
    </location>
</feature>